<dbReference type="Proteomes" id="UP000734218">
    <property type="component" value="Unassembled WGS sequence"/>
</dbReference>
<name>A0ABX0XNE9_9SPHN</name>
<comment type="caution">
    <text evidence="1">The sequence shown here is derived from an EMBL/GenBank/DDBJ whole genome shotgun (WGS) entry which is preliminary data.</text>
</comment>
<dbReference type="EMBL" id="JAATJE010000002">
    <property type="protein sequence ID" value="NJC34755.1"/>
    <property type="molecule type" value="Genomic_DNA"/>
</dbReference>
<gene>
    <name evidence="1" type="ORF">GGR88_002269</name>
</gene>
<evidence type="ECO:0000313" key="2">
    <source>
        <dbReference type="Proteomes" id="UP000734218"/>
    </source>
</evidence>
<dbReference type="InterPro" id="IPR023346">
    <property type="entry name" value="Lysozyme-like_dom_sf"/>
</dbReference>
<sequence length="268" mass="27428">MTVGSIATGTTRVEAAIQLASQRTGVDFGYLLGQARVESGLRPDARASTSSASGLFQFVDQSWLGVVKQHGAVHGLGWAAGAIRQGANGRFSVDPTLRQAVMNLRNDATAASLMAGAHAADNKAALEGHLGREVGGTDLYMAHFLGLGGAKRFLTRMADAPGQSAAALFPAAAAANRNVFYTPAGQPRSLAQVYDRFAEKIGGAGAGAASVPAATGNALPAIADVLPAEFTSTLQQLGASAGMDAEALMRPRPDNARLAYMMLASMGA</sequence>
<reference evidence="1 2" key="1">
    <citation type="submission" date="2020-03" db="EMBL/GenBank/DDBJ databases">
        <title>Genomic Encyclopedia of Type Strains, Phase IV (KMG-IV): sequencing the most valuable type-strain genomes for metagenomic binning, comparative biology and taxonomic classification.</title>
        <authorList>
            <person name="Goeker M."/>
        </authorList>
    </citation>
    <scope>NUCLEOTIDE SEQUENCE [LARGE SCALE GENOMIC DNA]</scope>
    <source>
        <strain evidence="1 2">DSM 27651</strain>
    </source>
</reference>
<proteinExistence type="predicted"/>
<accession>A0ABX0XNE9</accession>
<protein>
    <recommendedName>
        <fullName evidence="3">Lytic transglycosylase domain-containing protein</fullName>
    </recommendedName>
</protein>
<dbReference type="Gene3D" id="1.10.530.10">
    <property type="match status" value="1"/>
</dbReference>
<evidence type="ECO:0000313" key="1">
    <source>
        <dbReference type="EMBL" id="NJC34755.1"/>
    </source>
</evidence>
<organism evidence="1 2">
    <name type="scientific">Sphingomonas jejuensis</name>
    <dbReference type="NCBI Taxonomy" id="904715"/>
    <lineage>
        <taxon>Bacteria</taxon>
        <taxon>Pseudomonadati</taxon>
        <taxon>Pseudomonadota</taxon>
        <taxon>Alphaproteobacteria</taxon>
        <taxon>Sphingomonadales</taxon>
        <taxon>Sphingomonadaceae</taxon>
        <taxon>Sphingomonas</taxon>
    </lineage>
</organism>
<evidence type="ECO:0008006" key="3">
    <source>
        <dbReference type="Google" id="ProtNLM"/>
    </source>
</evidence>
<keyword evidence="2" id="KW-1185">Reference proteome</keyword>
<dbReference type="RefSeq" id="WP_167955025.1">
    <property type="nucleotide sequence ID" value="NZ_JAATJE010000002.1"/>
</dbReference>
<dbReference type="SUPFAM" id="SSF53955">
    <property type="entry name" value="Lysozyme-like"/>
    <property type="match status" value="1"/>
</dbReference>